<proteinExistence type="predicted"/>
<name>A0A9I9EL08_CUCME</name>
<protein>
    <submittedName>
        <fullName evidence="2">Uncharacterized protein</fullName>
    </submittedName>
</protein>
<dbReference type="AlphaFoldDB" id="A0A9I9EL08"/>
<organism evidence="2">
    <name type="scientific">Cucumis melo</name>
    <name type="common">Muskmelon</name>
    <dbReference type="NCBI Taxonomy" id="3656"/>
    <lineage>
        <taxon>Eukaryota</taxon>
        <taxon>Viridiplantae</taxon>
        <taxon>Streptophyta</taxon>
        <taxon>Embryophyta</taxon>
        <taxon>Tracheophyta</taxon>
        <taxon>Spermatophyta</taxon>
        <taxon>Magnoliopsida</taxon>
        <taxon>eudicotyledons</taxon>
        <taxon>Gunneridae</taxon>
        <taxon>Pentapetalae</taxon>
        <taxon>rosids</taxon>
        <taxon>fabids</taxon>
        <taxon>Cucurbitales</taxon>
        <taxon>Cucurbitaceae</taxon>
        <taxon>Benincaseae</taxon>
        <taxon>Cucumis</taxon>
    </lineage>
</organism>
<dbReference type="EnsemblPlants" id="MELO3C035203.2.1">
    <property type="protein sequence ID" value="MELO3C035203.2.1"/>
    <property type="gene ID" value="MELO3C035203.2"/>
</dbReference>
<reference evidence="2" key="1">
    <citation type="submission" date="2023-03" db="UniProtKB">
        <authorList>
            <consortium name="EnsemblPlants"/>
        </authorList>
    </citation>
    <scope>IDENTIFICATION</scope>
</reference>
<feature type="compositionally biased region" description="Basic and acidic residues" evidence="1">
    <location>
        <begin position="46"/>
        <end position="58"/>
    </location>
</feature>
<accession>A0A9I9EL08</accession>
<evidence type="ECO:0000313" key="2">
    <source>
        <dbReference type="EnsemblPlants" id="MELO3C035203.2.1"/>
    </source>
</evidence>
<evidence type="ECO:0000256" key="1">
    <source>
        <dbReference type="SAM" id="MobiDB-lite"/>
    </source>
</evidence>
<feature type="region of interest" description="Disordered" evidence="1">
    <location>
        <begin position="40"/>
        <end position="73"/>
    </location>
</feature>
<dbReference type="Gramene" id="MELO3C035203.2.1">
    <property type="protein sequence ID" value="MELO3C035203.2.1"/>
    <property type="gene ID" value="MELO3C035203.2"/>
</dbReference>
<sequence>MVGSQPKRLLESMKRMTTKIEVRRSTRYMVEPNPIQKHLTYMTTRKRQEQPPKDESKSHMPKHMTHHRGEKEI</sequence>